<feature type="region of interest" description="Disordered" evidence="1">
    <location>
        <begin position="1183"/>
        <end position="1285"/>
    </location>
</feature>
<dbReference type="EMBL" id="CCBP010000457">
    <property type="protein sequence ID" value="CDO77550.1"/>
    <property type="molecule type" value="Genomic_DNA"/>
</dbReference>
<dbReference type="Proteomes" id="UP000029665">
    <property type="component" value="Unassembled WGS sequence"/>
</dbReference>
<dbReference type="PANTHER" id="PTHR31912:SF34">
    <property type="entry name" value="NOTOCHORD-RELATED PROTEIN"/>
    <property type="match status" value="1"/>
</dbReference>
<dbReference type="PANTHER" id="PTHR31912">
    <property type="entry name" value="IP13529P"/>
    <property type="match status" value="1"/>
</dbReference>
<dbReference type="STRING" id="5643.A0A060ST30"/>
<dbReference type="OrthoDB" id="2506088at2759"/>
<evidence type="ECO:0000313" key="3">
    <source>
        <dbReference type="Proteomes" id="UP000029665"/>
    </source>
</evidence>
<sequence length="1342" mass="147325">MDEDTKLASISWLEKPSFPQFEEPALPGALVGESEMLAAENIPFELQEALAGSVPFSSGETPSAVGSSEVTIEDVLSGAGLLEAVIGEDEEEGPLEDSAAEGAALWDEVFAGLGSLGDGENAPSAEEIATSYFAQSNARPDFFPYPNHGMMKTDILFSSSSLRFSRSQKEAILSWGKDLGAREVPSLYKLDRFERDALEAIGDPTIKVKAASGNVFYMNSIRHALARDYAHPQKRRSMHVYPEFTGDRVCETWQASKWLVDAPDEVLTPMIRLHGHDFYVNELIMRTEAGRVVFAPDSADFASKMLHPDRAVAEGLEVECPPIIVFIDDVSGNSSKQWNVHYSCYMSNGSLPHAELEQEVNVQFVATSPHASPMELIKGICDELRGSGVCKPFTVWDAVKERCVLIRPWILFLPGDNPMQAELCSHIGLKGNHFCRSCHVGGDKVYKASDEGYASLTAPGPTRTVAETREAVMSQLMAATHAGAEKRLKQQISSSGVKDSFAMPTMNYLIAKGKLLRKATTTRKALSPEEVNKALFADLMEKKETSPLVNPLLDMPGLDVHLDTPVEPLHTHLLGVVKYFWAQTVWVLEKQSCFGEFQTRLMSISRTGLKIPNIMAEYMCKYRGGLIGKHFKTISQVISFAVRGLVDDELQRAWGAIGRLTVLIWEAEISNMPDFLVHAPANPSSLSPGLLTEKNKFHILLHLPDHIERFGPALLFSTERYESFNHVFRLCSIHSNRQAPSRDIASAFANQARCRHILTGGYWYDKARKQWVHAGAAVLSHVDRHPIDARLLGISRDILPVTGGITLAPLQPHEPGSPSPTRAPPLPWRQTKIAVLAPDMAPQAGLWHHGVSVITRSGDTAPLGGEVIFALTNPDATRTAPEPKRNALGSVVEILSSHDPQKFASWIVIRESQLHAEPHPLMNLPRISRSGAIHLVDPKSILCTINVQHDCASLSMCAASGTQAVLQERELTTRTRPVVQHTDETHFLINSYALHNHRYLRQTLPPTFFSHTSLFPDRSAVHRHTAATLRDSKLQKKLAKEAAIRKTAEAARKALSTNVTFPDILGLADTASGPDSEEPKLEEQPGLVALDEDLVAARKTSTEELAAAVNEATGQAKAASGTVSDIVALQDQREEPSETTPAVASRHFRAQSLQRAMGQLHLILFHSPTMGIEDLLARFNVPSTPSSRAASTAPSQVAGSASGAPSERTPGSLQPQELPEQASVFGPFNHALNRGPEEDLGSAERLTGDSQADSERARQREDDDEQDEFTSRFRERTTAHRIKSSAKAKAQKHSLSVDQVAELLEFCELSPLEMLIDIKIHCMRTDNDILKRFTSGKTQFAN</sequence>
<comment type="caution">
    <text evidence="2">The sequence shown here is derived from an EMBL/GenBank/DDBJ whole genome shotgun (WGS) entry which is preliminary data.</text>
</comment>
<dbReference type="OMA" id="VECPPLI"/>
<feature type="compositionally biased region" description="Low complexity" evidence="1">
    <location>
        <begin position="1183"/>
        <end position="1195"/>
    </location>
</feature>
<keyword evidence="3" id="KW-1185">Reference proteome</keyword>
<feature type="compositionally biased region" description="Basic and acidic residues" evidence="1">
    <location>
        <begin position="1269"/>
        <end position="1278"/>
    </location>
</feature>
<proteinExistence type="predicted"/>
<accession>A0A060ST30</accession>
<reference evidence="2" key="1">
    <citation type="submission" date="2014-01" db="EMBL/GenBank/DDBJ databases">
        <title>The genome of the white-rot fungus Pycnoporus cinnabarinus: a basidiomycete model with a versatile arsenal for lignocellulosic biomass breakdown.</title>
        <authorList>
            <person name="Levasseur A."/>
            <person name="Lomascolo A."/>
            <person name="Ruiz-Duenas F.J."/>
            <person name="Uzan E."/>
            <person name="Piumi F."/>
            <person name="Kues U."/>
            <person name="Ram A.F.J."/>
            <person name="Murat C."/>
            <person name="Haon M."/>
            <person name="Benoit I."/>
            <person name="Arfi Y."/>
            <person name="Chevret D."/>
            <person name="Drula E."/>
            <person name="Kwon M.J."/>
            <person name="Gouret P."/>
            <person name="Lesage-Meessen L."/>
            <person name="Lombard V."/>
            <person name="Mariette J."/>
            <person name="Noirot C."/>
            <person name="Park J."/>
            <person name="Patyshakuliyeva A."/>
            <person name="Wieneger R.A.B."/>
            <person name="Wosten H.A.B."/>
            <person name="Martin F."/>
            <person name="Coutinho P.M."/>
            <person name="de Vries R."/>
            <person name="Martinez A.T."/>
            <person name="Klopp C."/>
            <person name="Pontarotti P."/>
            <person name="Henrissat B."/>
            <person name="Record E."/>
        </authorList>
    </citation>
    <scope>NUCLEOTIDE SEQUENCE [LARGE SCALE GENOMIC DNA]</scope>
    <source>
        <strain evidence="2">BRFM137</strain>
    </source>
</reference>
<evidence type="ECO:0000313" key="2">
    <source>
        <dbReference type="EMBL" id="CDO77550.1"/>
    </source>
</evidence>
<name>A0A060ST30_PYCCI</name>
<protein>
    <submittedName>
        <fullName evidence="2">Uncharacterized protein</fullName>
    </submittedName>
</protein>
<organism evidence="2 3">
    <name type="scientific">Pycnoporus cinnabarinus</name>
    <name type="common">Cinnabar-red polypore</name>
    <name type="synonym">Trametes cinnabarina</name>
    <dbReference type="NCBI Taxonomy" id="5643"/>
    <lineage>
        <taxon>Eukaryota</taxon>
        <taxon>Fungi</taxon>
        <taxon>Dikarya</taxon>
        <taxon>Basidiomycota</taxon>
        <taxon>Agaricomycotina</taxon>
        <taxon>Agaricomycetes</taxon>
        <taxon>Polyporales</taxon>
        <taxon>Polyporaceae</taxon>
        <taxon>Trametes</taxon>
    </lineage>
</organism>
<evidence type="ECO:0000256" key="1">
    <source>
        <dbReference type="SAM" id="MobiDB-lite"/>
    </source>
</evidence>
<gene>
    <name evidence="2" type="ORF">BN946_scf184912.g49</name>
</gene>
<dbReference type="HOGENOM" id="CLU_258286_0_0_1"/>